<sequence length="145" mass="16726">MEERLDNAKTKLNKLSRQADRTNAQTNKAQNNLRRYEAARAELGTSMTECSETKPNSHYCHQMRHKFNELTYQIQYLKKDALEEQFRDENSILQAEITKGNFDKRYAAFIASCRDSDAHYALIQDPEAYASVCSNAKNSVTCTLF</sequence>
<feature type="compositionally biased region" description="Polar residues" evidence="1">
    <location>
        <begin position="13"/>
        <end position="29"/>
    </location>
</feature>
<dbReference type="Proteomes" id="UP000054058">
    <property type="component" value="Unassembled WGS sequence"/>
</dbReference>
<dbReference type="PATRIC" id="fig|1122207.3.peg.1399"/>
<evidence type="ECO:0000313" key="3">
    <source>
        <dbReference type="Proteomes" id="UP000054058"/>
    </source>
</evidence>
<name>X7E663_9GAMM</name>
<reference evidence="2 3" key="1">
    <citation type="submission" date="2014-01" db="EMBL/GenBank/DDBJ databases">
        <title>Marinomonas ushuaiensis DSM 15871 Genome Sequencing.</title>
        <authorList>
            <person name="Lai Q."/>
            <person name="Shao Z.S."/>
        </authorList>
    </citation>
    <scope>NUCLEOTIDE SEQUENCE [LARGE SCALE GENOMIC DNA]</scope>
    <source>
        <strain evidence="2 3">DSM 15871</strain>
    </source>
</reference>
<keyword evidence="3" id="KW-1185">Reference proteome</keyword>
<accession>X7E663</accession>
<proteinExistence type="predicted"/>
<evidence type="ECO:0000313" key="2">
    <source>
        <dbReference type="EMBL" id="ETX11412.1"/>
    </source>
</evidence>
<protein>
    <submittedName>
        <fullName evidence="2">Uncharacterized protein</fullName>
    </submittedName>
</protein>
<feature type="region of interest" description="Disordered" evidence="1">
    <location>
        <begin position="1"/>
        <end position="29"/>
    </location>
</feature>
<evidence type="ECO:0000256" key="1">
    <source>
        <dbReference type="SAM" id="MobiDB-lite"/>
    </source>
</evidence>
<comment type="caution">
    <text evidence="2">The sequence shown here is derived from an EMBL/GenBank/DDBJ whole genome shotgun (WGS) entry which is preliminary data.</text>
</comment>
<gene>
    <name evidence="2" type="ORF">MUS1_11325</name>
</gene>
<dbReference type="EMBL" id="JAMB01000004">
    <property type="protein sequence ID" value="ETX11412.1"/>
    <property type="molecule type" value="Genomic_DNA"/>
</dbReference>
<dbReference type="AlphaFoldDB" id="X7E663"/>
<organism evidence="2 3">
    <name type="scientific">Marinomonas ushuaiensis DSM 15871</name>
    <dbReference type="NCBI Taxonomy" id="1122207"/>
    <lineage>
        <taxon>Bacteria</taxon>
        <taxon>Pseudomonadati</taxon>
        <taxon>Pseudomonadota</taxon>
        <taxon>Gammaproteobacteria</taxon>
        <taxon>Oceanospirillales</taxon>
        <taxon>Oceanospirillaceae</taxon>
        <taxon>Marinomonas</taxon>
    </lineage>
</organism>